<accession>A0A6C0B4V1</accession>
<dbReference type="EMBL" id="MN739063">
    <property type="protein sequence ID" value="QHS86834.1"/>
    <property type="molecule type" value="Genomic_DNA"/>
</dbReference>
<evidence type="ECO:0000313" key="6">
    <source>
        <dbReference type="EMBL" id="QHS86834.1"/>
    </source>
</evidence>
<feature type="transmembrane region" description="Helical" evidence="5">
    <location>
        <begin position="186"/>
        <end position="201"/>
    </location>
</feature>
<protein>
    <submittedName>
        <fullName evidence="6">Uncharacterized protein</fullName>
    </submittedName>
</protein>
<feature type="transmembrane region" description="Helical" evidence="5">
    <location>
        <begin position="5"/>
        <end position="24"/>
    </location>
</feature>
<name>A0A6C0B4V1_9ZZZZ</name>
<evidence type="ECO:0000256" key="2">
    <source>
        <dbReference type="ARBA" id="ARBA00022692"/>
    </source>
</evidence>
<dbReference type="AlphaFoldDB" id="A0A6C0B4V1"/>
<proteinExistence type="predicted"/>
<sequence length="242" mass="28034">MNKEILFYFILIGFVTLGIFTNSVDFNPVQFHCDNYILNTYLYLILSWAIVMATNSVLKNNNVTMQDLFSGPYTIIFFLVSLGLLMGVYFIPPSMFFTKHIFYIMLIMILGVFLYPYYINNKSLFHHVGITTLFMLIVLSVISFTFPQLISSSWGTYLFIGLIGLVIARIVELFTTYKPDEKRPRIISYISIIIFSLYIMYDTKKIIVNANNCVNPDYINESLGLFLDTLNIFQNNYLLSTN</sequence>
<evidence type="ECO:0000256" key="5">
    <source>
        <dbReference type="SAM" id="Phobius"/>
    </source>
</evidence>
<organism evidence="6">
    <name type="scientific">viral metagenome</name>
    <dbReference type="NCBI Taxonomy" id="1070528"/>
    <lineage>
        <taxon>unclassified sequences</taxon>
        <taxon>metagenomes</taxon>
        <taxon>organismal metagenomes</taxon>
    </lineage>
</organism>
<dbReference type="InterPro" id="IPR006214">
    <property type="entry name" value="Bax_inhibitor_1-related"/>
</dbReference>
<evidence type="ECO:0000256" key="4">
    <source>
        <dbReference type="ARBA" id="ARBA00023136"/>
    </source>
</evidence>
<feature type="transmembrane region" description="Helical" evidence="5">
    <location>
        <begin position="97"/>
        <end position="118"/>
    </location>
</feature>
<reference evidence="6" key="1">
    <citation type="journal article" date="2020" name="Nature">
        <title>Giant virus diversity and host interactions through global metagenomics.</title>
        <authorList>
            <person name="Schulz F."/>
            <person name="Roux S."/>
            <person name="Paez-Espino D."/>
            <person name="Jungbluth S."/>
            <person name="Walsh D.A."/>
            <person name="Denef V.J."/>
            <person name="McMahon K.D."/>
            <person name="Konstantinidis K.T."/>
            <person name="Eloe-Fadrosh E.A."/>
            <person name="Kyrpides N.C."/>
            <person name="Woyke T."/>
        </authorList>
    </citation>
    <scope>NUCLEOTIDE SEQUENCE</scope>
    <source>
        <strain evidence="6">GVMAG-M-3300009422-16</strain>
    </source>
</reference>
<evidence type="ECO:0000256" key="1">
    <source>
        <dbReference type="ARBA" id="ARBA00004141"/>
    </source>
</evidence>
<evidence type="ECO:0000256" key="3">
    <source>
        <dbReference type="ARBA" id="ARBA00022989"/>
    </source>
</evidence>
<keyword evidence="3 5" id="KW-1133">Transmembrane helix</keyword>
<dbReference type="GO" id="GO:0016020">
    <property type="term" value="C:membrane"/>
    <property type="evidence" value="ECO:0007669"/>
    <property type="project" value="UniProtKB-SubCell"/>
</dbReference>
<comment type="subcellular location">
    <subcellularLocation>
        <location evidence="1">Membrane</location>
        <topology evidence="1">Multi-pass membrane protein</topology>
    </subcellularLocation>
</comment>
<keyword evidence="4 5" id="KW-0472">Membrane</keyword>
<feature type="transmembrane region" description="Helical" evidence="5">
    <location>
        <begin position="70"/>
        <end position="91"/>
    </location>
</feature>
<keyword evidence="2 5" id="KW-0812">Transmembrane</keyword>
<feature type="transmembrane region" description="Helical" evidence="5">
    <location>
        <begin position="36"/>
        <end position="58"/>
    </location>
</feature>
<feature type="transmembrane region" description="Helical" evidence="5">
    <location>
        <begin position="156"/>
        <end position="174"/>
    </location>
</feature>
<feature type="transmembrane region" description="Helical" evidence="5">
    <location>
        <begin position="130"/>
        <end position="150"/>
    </location>
</feature>
<dbReference type="Pfam" id="PF01027">
    <property type="entry name" value="Bax1-I"/>
    <property type="match status" value="1"/>
</dbReference>